<dbReference type="AlphaFoldDB" id="A0A238D258"/>
<sequence>MPAKDRSEPAVPLAIALAGVWGLGQPDLVLLDTACLHAAHPRCILLPCAASFRFAYGP</sequence>
<organism evidence="1 2">
    <name type="scientific">Thiomonas delicata</name>
    <name type="common">Thiomonas cuprina</name>
    <dbReference type="NCBI Taxonomy" id="364030"/>
    <lineage>
        <taxon>Bacteria</taxon>
        <taxon>Pseudomonadati</taxon>
        <taxon>Pseudomonadota</taxon>
        <taxon>Betaproteobacteria</taxon>
        <taxon>Burkholderiales</taxon>
        <taxon>Thiomonas</taxon>
    </lineage>
</organism>
<accession>A0A238D258</accession>
<name>A0A238D258_THIDL</name>
<protein>
    <submittedName>
        <fullName evidence="1">Uncharacterized protein</fullName>
    </submittedName>
</protein>
<dbReference type="Proteomes" id="UP000214566">
    <property type="component" value="Unassembled WGS sequence"/>
</dbReference>
<keyword evidence="2" id="KW-1185">Reference proteome</keyword>
<dbReference type="EMBL" id="FLMQ01000055">
    <property type="protein sequence ID" value="SBP87368.1"/>
    <property type="molecule type" value="Genomic_DNA"/>
</dbReference>
<gene>
    <name evidence="1" type="ORF">THIARS_60081</name>
</gene>
<reference evidence="1 2" key="1">
    <citation type="submission" date="2016-06" db="EMBL/GenBank/DDBJ databases">
        <authorList>
            <person name="Kjaerup R.B."/>
            <person name="Dalgaard T.S."/>
            <person name="Juul-Madsen H.R."/>
        </authorList>
    </citation>
    <scope>NUCLEOTIDE SEQUENCE [LARGE SCALE GENOMIC DNA]</scope>
    <source>
        <strain evidence="1 2">DSM 16361</strain>
    </source>
</reference>
<evidence type="ECO:0000313" key="2">
    <source>
        <dbReference type="Proteomes" id="UP000214566"/>
    </source>
</evidence>
<evidence type="ECO:0000313" key="1">
    <source>
        <dbReference type="EMBL" id="SBP87368.1"/>
    </source>
</evidence>
<proteinExistence type="predicted"/>